<proteinExistence type="predicted"/>
<organism evidence="2 3">
    <name type="scientific">Rhodococcus rhodochrous KG-21</name>
    <dbReference type="NCBI Taxonomy" id="1441923"/>
    <lineage>
        <taxon>Bacteria</taxon>
        <taxon>Bacillati</taxon>
        <taxon>Actinomycetota</taxon>
        <taxon>Actinomycetes</taxon>
        <taxon>Mycobacteriales</taxon>
        <taxon>Nocardiaceae</taxon>
        <taxon>Rhodococcus</taxon>
    </lineage>
</organism>
<reference evidence="2 3" key="1">
    <citation type="journal article" date="2015" name="Genome Announc.">
        <title>Draft Genome Sequence of Rhodococcus rhodochrous Strain KG-21, a Soil Isolate from Oil Fields of Krishna-Godavari Basin, India.</title>
        <authorList>
            <person name="Dawar C."/>
            <person name="Aggarwal R.K."/>
        </authorList>
    </citation>
    <scope>NUCLEOTIDE SEQUENCE [LARGE SCALE GENOMIC DNA]</scope>
    <source>
        <strain evidence="2 3">KG-21</strain>
    </source>
</reference>
<reference evidence="3" key="2">
    <citation type="submission" date="2015-01" db="EMBL/GenBank/DDBJ databases">
        <title>Draft genome sequence of potential hydrocarbon metabolising strain of Rhodococcus rhodochrous.</title>
        <authorList>
            <person name="Aggarwal R.K."/>
            <person name="Dawar C."/>
        </authorList>
    </citation>
    <scope>NUCLEOTIDE SEQUENCE [LARGE SCALE GENOMIC DNA]</scope>
    <source>
        <strain evidence="3">KG-21</strain>
    </source>
</reference>
<dbReference type="Proteomes" id="UP000037712">
    <property type="component" value="Unassembled WGS sequence"/>
</dbReference>
<keyword evidence="1" id="KW-0812">Transmembrane</keyword>
<comment type="caution">
    <text evidence="2">The sequence shown here is derived from an EMBL/GenBank/DDBJ whole genome shotgun (WGS) entry which is preliminary data.</text>
</comment>
<evidence type="ECO:0000313" key="2">
    <source>
        <dbReference type="EMBL" id="KOS53910.1"/>
    </source>
</evidence>
<dbReference type="AlphaFoldDB" id="A0A0M9WLY7"/>
<dbReference type="RefSeq" id="WP_054374719.1">
    <property type="nucleotide sequence ID" value="NZ_AZYO01000088.1"/>
</dbReference>
<dbReference type="PATRIC" id="fig|1441923.3.peg.5005"/>
<keyword evidence="1" id="KW-0472">Membrane</keyword>
<sequence>MTSRESWWTDRIEWFGPESFAGALCGLVCVASVPLGIAGGDAAWPYLGPLVGGGLLTACRGPVRRFGMGLAISSVAVPSMLVGVLLFGGAAAALR</sequence>
<evidence type="ECO:0000313" key="3">
    <source>
        <dbReference type="Proteomes" id="UP000037712"/>
    </source>
</evidence>
<evidence type="ECO:0000256" key="1">
    <source>
        <dbReference type="SAM" id="Phobius"/>
    </source>
</evidence>
<feature type="transmembrane region" description="Helical" evidence="1">
    <location>
        <begin position="20"/>
        <end position="37"/>
    </location>
</feature>
<protein>
    <submittedName>
        <fullName evidence="2">Uncharacterized protein</fullName>
    </submittedName>
</protein>
<dbReference type="EMBL" id="AZYO01000088">
    <property type="protein sequence ID" value="KOS53910.1"/>
    <property type="molecule type" value="Genomic_DNA"/>
</dbReference>
<keyword evidence="1" id="KW-1133">Transmembrane helix</keyword>
<feature type="transmembrane region" description="Helical" evidence="1">
    <location>
        <begin position="70"/>
        <end position="94"/>
    </location>
</feature>
<gene>
    <name evidence="2" type="ORF">Z051_23030</name>
</gene>
<name>A0A0M9WLY7_RHORH</name>
<accession>A0A0M9WLY7</accession>